<dbReference type="AlphaFoldDB" id="A0A0W0FKT6"/>
<feature type="signal peptide" evidence="3">
    <location>
        <begin position="1"/>
        <end position="23"/>
    </location>
</feature>
<dbReference type="Proteomes" id="UP000054988">
    <property type="component" value="Unassembled WGS sequence"/>
</dbReference>
<comment type="caution">
    <text evidence="4">The sequence shown here is derived from an EMBL/GenBank/DDBJ whole genome shotgun (WGS) entry which is preliminary data.</text>
</comment>
<gene>
    <name evidence="4" type="ORF">WG66_10520</name>
</gene>
<keyword evidence="3" id="KW-0732">Signal</keyword>
<feature type="compositionally biased region" description="Low complexity" evidence="1">
    <location>
        <begin position="318"/>
        <end position="330"/>
    </location>
</feature>
<reference evidence="4 5" key="1">
    <citation type="submission" date="2015-12" db="EMBL/GenBank/DDBJ databases">
        <title>Draft genome sequence of Moniliophthora roreri, the causal agent of frosty pod rot of cacao.</title>
        <authorList>
            <person name="Aime M.C."/>
            <person name="Diaz-Valderrama J.R."/>
            <person name="Kijpornyongpan T."/>
            <person name="Phillips-Mora W."/>
        </authorList>
    </citation>
    <scope>NUCLEOTIDE SEQUENCE [LARGE SCALE GENOMIC DNA]</scope>
    <source>
        <strain evidence="4 5">MCA 2952</strain>
    </source>
</reference>
<feature type="region of interest" description="Disordered" evidence="1">
    <location>
        <begin position="269"/>
        <end position="330"/>
    </location>
</feature>
<sequence length="408" mass="42681">MWVANLSPFLLLFFSYLLIPTHAQGNGTTRCADSGSDWYINAVGETPCNTYERLRKLCNSNYRVGTLTTNTPPDYCDEQVADCCCNNIAFSLSMLCLTCQVGAGPSGSGVDAGVGAYQMYLKGNRKGFCSPQTNRTLPNQIQNAVCRNNIKIFDEIYNIFWGDGAWFYVWASSTITKAYSALGDGAFSKCPKPSGSSSIPGSSSISSSTSATSPVSSGTLDSSNLESESKGIGGGAIAGIVIGVIAGVAAAILGVFFCLRRRRSKYKSVVIDPDPPTRNSPLPPAPTPYNYSNASNSAGPGSYYDSYSRSVTTSPPVSESNGGASSRSGSAQLVVHNPEAGAAAAAASVTRSLSTRKAPPSTLSYQPSTSDGPSMIERHVDAGPVPVSTLSRNPSGRLPPAYGDVVRG</sequence>
<feature type="compositionally biased region" description="Polar residues" evidence="1">
    <location>
        <begin position="289"/>
        <end position="317"/>
    </location>
</feature>
<feature type="transmembrane region" description="Helical" evidence="2">
    <location>
        <begin position="232"/>
        <end position="259"/>
    </location>
</feature>
<evidence type="ECO:0000313" key="4">
    <source>
        <dbReference type="EMBL" id="KTB36913.1"/>
    </source>
</evidence>
<protein>
    <submittedName>
        <fullName evidence="4">Uncharacterized protein</fullName>
    </submittedName>
</protein>
<organism evidence="4 5">
    <name type="scientific">Moniliophthora roreri</name>
    <name type="common">Frosty pod rot fungus</name>
    <name type="synonym">Monilia roreri</name>
    <dbReference type="NCBI Taxonomy" id="221103"/>
    <lineage>
        <taxon>Eukaryota</taxon>
        <taxon>Fungi</taxon>
        <taxon>Dikarya</taxon>
        <taxon>Basidiomycota</taxon>
        <taxon>Agaricomycotina</taxon>
        <taxon>Agaricomycetes</taxon>
        <taxon>Agaricomycetidae</taxon>
        <taxon>Agaricales</taxon>
        <taxon>Marasmiineae</taxon>
        <taxon>Marasmiaceae</taxon>
        <taxon>Moniliophthora</taxon>
    </lineage>
</organism>
<dbReference type="PANTHER" id="PTHR16861:SF4">
    <property type="entry name" value="SH3 DOMAIN PROTEIN (AFU_ORTHOLOGUE AFUA_1G13610)"/>
    <property type="match status" value="1"/>
</dbReference>
<feature type="compositionally biased region" description="Polar residues" evidence="1">
    <location>
        <begin position="351"/>
        <end position="372"/>
    </location>
</feature>
<name>A0A0W0FKT6_MONRR</name>
<evidence type="ECO:0000256" key="3">
    <source>
        <dbReference type="SAM" id="SignalP"/>
    </source>
</evidence>
<evidence type="ECO:0000256" key="1">
    <source>
        <dbReference type="SAM" id="MobiDB-lite"/>
    </source>
</evidence>
<dbReference type="PANTHER" id="PTHR16861">
    <property type="entry name" value="GLYCOPROTEIN 38"/>
    <property type="match status" value="1"/>
</dbReference>
<proteinExistence type="predicted"/>
<dbReference type="EMBL" id="LATX01001878">
    <property type="protein sequence ID" value="KTB36913.1"/>
    <property type="molecule type" value="Genomic_DNA"/>
</dbReference>
<feature type="chain" id="PRO_5006901886" evidence="3">
    <location>
        <begin position="24"/>
        <end position="408"/>
    </location>
</feature>
<keyword evidence="2" id="KW-0472">Membrane</keyword>
<feature type="compositionally biased region" description="Low complexity" evidence="1">
    <location>
        <begin position="198"/>
        <end position="219"/>
    </location>
</feature>
<evidence type="ECO:0000256" key="2">
    <source>
        <dbReference type="SAM" id="Phobius"/>
    </source>
</evidence>
<keyword evidence="2" id="KW-0812">Transmembrane</keyword>
<feature type="compositionally biased region" description="Pro residues" evidence="1">
    <location>
        <begin position="273"/>
        <end position="287"/>
    </location>
</feature>
<feature type="region of interest" description="Disordered" evidence="1">
    <location>
        <begin position="351"/>
        <end position="408"/>
    </location>
</feature>
<keyword evidence="2" id="KW-1133">Transmembrane helix</keyword>
<accession>A0A0W0FKT6</accession>
<feature type="region of interest" description="Disordered" evidence="1">
    <location>
        <begin position="198"/>
        <end position="224"/>
    </location>
</feature>
<evidence type="ECO:0000313" key="5">
    <source>
        <dbReference type="Proteomes" id="UP000054988"/>
    </source>
</evidence>